<keyword evidence="1 3" id="KW-0853">WD repeat</keyword>
<reference evidence="6 7" key="1">
    <citation type="submission" date="2020-08" db="EMBL/GenBank/DDBJ databases">
        <title>Genomic Encyclopedia of Type Strains, Phase IV (KMG-IV): sequencing the most valuable type-strain genomes for metagenomic binning, comparative biology and taxonomic classification.</title>
        <authorList>
            <person name="Goeker M."/>
        </authorList>
    </citation>
    <scope>NUCLEOTIDE SEQUENCE [LARGE SCALE GENOMIC DNA]</scope>
    <source>
        <strain evidence="6 7">DSM 27521</strain>
    </source>
</reference>
<protein>
    <submittedName>
        <fullName evidence="6">WD40 repeat protein</fullName>
    </submittedName>
</protein>
<accession>A0A7W8NQ58</accession>
<dbReference type="Gene3D" id="2.130.10.10">
    <property type="entry name" value="YVTN repeat-like/Quinoprotein amine dehydrogenase"/>
    <property type="match status" value="1"/>
</dbReference>
<name>A0A7W8NQ58_9DEIO</name>
<dbReference type="EMBL" id="JACHFK010000001">
    <property type="protein sequence ID" value="MBB5374797.1"/>
    <property type="molecule type" value="Genomic_DNA"/>
</dbReference>
<dbReference type="PANTHER" id="PTHR44019:SF8">
    <property type="entry name" value="POC1 CENTRIOLAR PROTEIN HOMOLOG"/>
    <property type="match status" value="1"/>
</dbReference>
<dbReference type="SUPFAM" id="SSF69322">
    <property type="entry name" value="Tricorn protease domain 2"/>
    <property type="match status" value="1"/>
</dbReference>
<gene>
    <name evidence="6" type="ORF">HNQ07_000241</name>
</gene>
<dbReference type="InterPro" id="IPR050505">
    <property type="entry name" value="WDR55/POC1"/>
</dbReference>
<dbReference type="InterPro" id="IPR002372">
    <property type="entry name" value="PQQ_rpt_dom"/>
</dbReference>
<evidence type="ECO:0000259" key="5">
    <source>
        <dbReference type="Pfam" id="PF13360"/>
    </source>
</evidence>
<dbReference type="PANTHER" id="PTHR44019">
    <property type="entry name" value="WD REPEAT-CONTAINING PROTEIN 55"/>
    <property type="match status" value="1"/>
</dbReference>
<feature type="region of interest" description="Disordered" evidence="4">
    <location>
        <begin position="274"/>
        <end position="337"/>
    </location>
</feature>
<comment type="caution">
    <text evidence="6">The sequence shown here is derived from an EMBL/GenBank/DDBJ whole genome shotgun (WGS) entry which is preliminary data.</text>
</comment>
<evidence type="ECO:0000256" key="1">
    <source>
        <dbReference type="ARBA" id="ARBA00022574"/>
    </source>
</evidence>
<dbReference type="SMART" id="SM00320">
    <property type="entry name" value="WD40"/>
    <property type="match status" value="4"/>
</dbReference>
<feature type="compositionally biased region" description="Polar residues" evidence="4">
    <location>
        <begin position="275"/>
        <end position="287"/>
    </location>
</feature>
<dbReference type="Pfam" id="PF13360">
    <property type="entry name" value="PQQ_2"/>
    <property type="match status" value="1"/>
</dbReference>
<feature type="compositionally biased region" description="Basic and acidic residues" evidence="4">
    <location>
        <begin position="295"/>
        <end position="305"/>
    </location>
</feature>
<proteinExistence type="predicted"/>
<dbReference type="InterPro" id="IPR001680">
    <property type="entry name" value="WD40_rpt"/>
</dbReference>
<evidence type="ECO:0000256" key="3">
    <source>
        <dbReference type="PROSITE-ProRule" id="PRU00221"/>
    </source>
</evidence>
<dbReference type="RefSeq" id="WP_184109037.1">
    <property type="nucleotide sequence ID" value="NZ_BNAJ01000001.1"/>
</dbReference>
<feature type="domain" description="Pyrrolo-quinoline quinone repeat" evidence="5">
    <location>
        <begin position="96"/>
        <end position="193"/>
    </location>
</feature>
<dbReference type="AlphaFoldDB" id="A0A7W8NQ58"/>
<evidence type="ECO:0000256" key="4">
    <source>
        <dbReference type="SAM" id="MobiDB-lite"/>
    </source>
</evidence>
<dbReference type="PROSITE" id="PS50082">
    <property type="entry name" value="WD_REPEATS_2"/>
    <property type="match status" value="1"/>
</dbReference>
<evidence type="ECO:0000256" key="2">
    <source>
        <dbReference type="ARBA" id="ARBA00022737"/>
    </source>
</evidence>
<evidence type="ECO:0000313" key="7">
    <source>
        <dbReference type="Proteomes" id="UP000539473"/>
    </source>
</evidence>
<dbReference type="InterPro" id="IPR015943">
    <property type="entry name" value="WD40/YVTN_repeat-like_dom_sf"/>
</dbReference>
<evidence type="ECO:0000313" key="6">
    <source>
        <dbReference type="EMBL" id="MBB5374797.1"/>
    </source>
</evidence>
<keyword evidence="2" id="KW-0677">Repeat</keyword>
<sequence>MTITLFDRMWELMGKECPGKLPKEHPVRLDHLGPDGSWLVVSPDGDWLAIVEKENQIRVLDIRTGRTRWCAHHHQDPVLRLAWSPDSQTLLTSSEEGHITMLQASSGAVIWTYHAGDWAGGLDFSPDGGWIAVGTHAETLLVLSVADGEELWRADLGCAVYSTAWSADGALIAAAGDHNLVAIVRSGGGSVIWRLPISRQFYTWDTVRWHPTAPRLAALRYNGSELIVFDARTEQQVFRVAGTDVRMVGVGGRRTPRRTGHGGQPSVSIAAVGSTPLSNHSCSTARCSPSRHLHRSDGTPEDRVAGQRHPPADAVWRDRPYPVHAPTARGHRAGGHH</sequence>
<organism evidence="6 7">
    <name type="scientific">Deinococcus metalli</name>
    <dbReference type="NCBI Taxonomy" id="1141878"/>
    <lineage>
        <taxon>Bacteria</taxon>
        <taxon>Thermotogati</taxon>
        <taxon>Deinococcota</taxon>
        <taxon>Deinococci</taxon>
        <taxon>Deinococcales</taxon>
        <taxon>Deinococcaceae</taxon>
        <taxon>Deinococcus</taxon>
    </lineage>
</organism>
<feature type="repeat" description="WD" evidence="3">
    <location>
        <begin position="71"/>
        <end position="112"/>
    </location>
</feature>
<dbReference type="Proteomes" id="UP000539473">
    <property type="component" value="Unassembled WGS sequence"/>
</dbReference>